<gene>
    <name evidence="2" type="ORF">LCGC14_2940520</name>
</gene>
<evidence type="ECO:0000313" key="2">
    <source>
        <dbReference type="EMBL" id="KKK68791.1"/>
    </source>
</evidence>
<name>A0A0F9A989_9ZZZZ</name>
<reference evidence="2" key="1">
    <citation type="journal article" date="2015" name="Nature">
        <title>Complex archaea that bridge the gap between prokaryotes and eukaryotes.</title>
        <authorList>
            <person name="Spang A."/>
            <person name="Saw J.H."/>
            <person name="Jorgensen S.L."/>
            <person name="Zaremba-Niedzwiedzka K."/>
            <person name="Martijn J."/>
            <person name="Lind A.E."/>
            <person name="van Eijk R."/>
            <person name="Schleper C."/>
            <person name="Guy L."/>
            <person name="Ettema T.J."/>
        </authorList>
    </citation>
    <scope>NUCLEOTIDE SEQUENCE</scope>
</reference>
<feature type="region of interest" description="Disordered" evidence="1">
    <location>
        <begin position="53"/>
        <end position="73"/>
    </location>
</feature>
<dbReference type="AlphaFoldDB" id="A0A0F9A989"/>
<comment type="caution">
    <text evidence="2">The sequence shown here is derived from an EMBL/GenBank/DDBJ whole genome shotgun (WGS) entry which is preliminary data.</text>
</comment>
<accession>A0A0F9A989</accession>
<sequence length="73" mass="7613">MGWQRYPNADYPTPWAEGSMVKAGDVPVNEDGGTSEIQSVWNDATGGTATYSFDGEGPTGAVPFDAGNESVKA</sequence>
<evidence type="ECO:0000256" key="1">
    <source>
        <dbReference type="SAM" id="MobiDB-lite"/>
    </source>
</evidence>
<organism evidence="2">
    <name type="scientific">marine sediment metagenome</name>
    <dbReference type="NCBI Taxonomy" id="412755"/>
    <lineage>
        <taxon>unclassified sequences</taxon>
        <taxon>metagenomes</taxon>
        <taxon>ecological metagenomes</taxon>
    </lineage>
</organism>
<protein>
    <submittedName>
        <fullName evidence="2">Uncharacterized protein</fullName>
    </submittedName>
</protein>
<feature type="non-terminal residue" evidence="2">
    <location>
        <position position="73"/>
    </location>
</feature>
<proteinExistence type="predicted"/>
<dbReference type="EMBL" id="LAZR01058966">
    <property type="protein sequence ID" value="KKK68791.1"/>
    <property type="molecule type" value="Genomic_DNA"/>
</dbReference>